<proteinExistence type="predicted"/>
<feature type="compositionally biased region" description="Polar residues" evidence="1">
    <location>
        <begin position="323"/>
        <end position="334"/>
    </location>
</feature>
<sequence length="1499" mass="165173">MGPRENPEVADAIEIISKSKYLRCAVLFNRFRSFYLAFAVHTDFPRPDAISRPFVQRIIICAHITFVICILSRGDSHKNPPPFELVGGYEDDLLASPVGSDSRKYRDPFDMDDTPSKEVHHLTPTFQSAQDGAEAHSAIFSQKNLSKPSSFGQSAECLSSNRSSPPPDTVVSRDAVNAFQAPSGKTNSETDDYLPMGFQNHPNPFYTSPPGQTFQPFFPGDQKSTVGSAELYQIPSTTSLGNGVSNAALAPVHTPAKLASSPKPLNSPKKGLTRVNQSLQSLTSDLNDKDRDPFDNDPESSFPPVSPPTPHSPKSFVPPATPNTPHSPKSSNTFPHEHKEKLDDLFSLPNQSKLVRQSTFSHQAALSSKLTSHRLSAAAFGLLGGQHKHRQSIHQLPSGFTSQRSYQGGPEDVESKYQTEKKKVLAGFQSTAQIQKSFSRSTLLPQSVAMGSFYQATFKPISDVSVAGTLSQANFPALNTSLPPVGTPRVLALSGLDTVSLFAFVGELMAEEQKDRKDARKSENLRRSSFVMTPTRVHSVFQKDPDQLTLQTVTSQALWEASRPYDYPLPSVSTPVTPESPHSSHQRAWENDQFGRRESVSSSVAPFQMVGGISMSPPPPISHHHNAFLPTKNLKLPPTQIRLLFSLCSSQYPSVCHAALGVMFALIKDATIERTEEIVNLGLLRNIHSVMKNLTKSLLNPANPKPADSLLMFVPSVQVLTGNTTVPPITPISPTQPPFISPPTFMEDPNTPLTNTQQNDRANEQALIRHSFVLCLDILLIVAERGAMSSTLFNLFLSYSESEGLLPFLSSIMNNQLCSLDVKGMSTVSFVFLHKMKPLDRNSTTDAVGLLFMELIAAQARQVEIDESRYHISRDWQAVLQYSGSRGDISRDNKWDDWDKSDTEHNLLGTRNGISNASTVFGTGPFVCEEDFWNENSMFEQVEEFSFGKYFEQSVFTVPSRLGHDFCVWRMEREGWGMGNWRKTQILAEALSVISPEVDVLFSPINFDVLLFCTLSTFCRLSPLSLFFPFVFSFIRDVTLTTTRTKVDKSIVIQQKVDETRMNSLSNETIILLFSSLLSALTHDCWRDSVRKEKQVEEAKILDKPRSPHDESTSMTSAFTDDDNISEALSQYSSRAVHDADLGVDGFQSDTGSFDGLDEETRIVVVSREVILSTINTLLDGCENCKLMDCAEQAGLAPKLCKFASDIITSPFERDGNGCACGTSLLMKDENGISLTLAFLTVLNTIAKSSRASLLIDSSTDNMTKPQLLTSVPSSMAASLASLSSLSSLTPLSPYSSLSLPPTRVSSFLQSSRSKVGGQCGCSTEPTCLLLSLLHISFQTSTINLPPHKLHHDPYTLCDDTLSNLRWGCKRSSHLHLSEITTEALKIVSEVFSRCVKRTLADGNSYLDVKNYTLLLRCLEVSGASSLVAIDDVSCSLHLNSCMFVDEIPDGRLSQLGGKNVREGIEHWTGFFRTGELSEEALEEQELLADLEEADVFEF</sequence>
<feature type="compositionally biased region" description="Polar residues" evidence="1">
    <location>
        <begin position="145"/>
        <end position="163"/>
    </location>
</feature>
<feature type="compositionally biased region" description="Low complexity" evidence="1">
    <location>
        <begin position="573"/>
        <end position="583"/>
    </location>
</feature>
<feature type="region of interest" description="Disordered" evidence="1">
    <location>
        <begin position="145"/>
        <end position="171"/>
    </location>
</feature>
<comment type="caution">
    <text evidence="2">The sequence shown here is derived from an EMBL/GenBank/DDBJ whole genome shotgun (WGS) entry which is preliminary data.</text>
</comment>
<feature type="region of interest" description="Disordered" evidence="1">
    <location>
        <begin position="282"/>
        <end position="336"/>
    </location>
</feature>
<accession>A0ABQ9X4R2</accession>
<name>A0ABQ9X4R2_9EUKA</name>
<keyword evidence="3" id="KW-1185">Reference proteome</keyword>
<dbReference type="EMBL" id="JARBJD010000224">
    <property type="protein sequence ID" value="KAK2946588.1"/>
    <property type="molecule type" value="Genomic_DNA"/>
</dbReference>
<feature type="compositionally biased region" description="Basic and acidic residues" evidence="1">
    <location>
        <begin position="101"/>
        <end position="116"/>
    </location>
</feature>
<evidence type="ECO:0000313" key="2">
    <source>
        <dbReference type="EMBL" id="KAK2946588.1"/>
    </source>
</evidence>
<protein>
    <submittedName>
        <fullName evidence="2">Uncharacterized protein</fullName>
    </submittedName>
</protein>
<feature type="region of interest" description="Disordered" evidence="1">
    <location>
        <begin position="97"/>
        <end position="116"/>
    </location>
</feature>
<gene>
    <name evidence="2" type="ORF">BLNAU_18501</name>
</gene>
<feature type="region of interest" description="Disordered" evidence="1">
    <location>
        <begin position="573"/>
        <end position="593"/>
    </location>
</feature>
<dbReference type="Proteomes" id="UP001281761">
    <property type="component" value="Unassembled WGS sequence"/>
</dbReference>
<reference evidence="2 3" key="1">
    <citation type="journal article" date="2022" name="bioRxiv">
        <title>Genomics of Preaxostyla Flagellates Illuminates Evolutionary Transitions and the Path Towards Mitochondrial Loss.</title>
        <authorList>
            <person name="Novak L.V.F."/>
            <person name="Treitli S.C."/>
            <person name="Pyrih J."/>
            <person name="Halakuc P."/>
            <person name="Pipaliya S.V."/>
            <person name="Vacek V."/>
            <person name="Brzon O."/>
            <person name="Soukal P."/>
            <person name="Eme L."/>
            <person name="Dacks J.B."/>
            <person name="Karnkowska A."/>
            <person name="Elias M."/>
            <person name="Hampl V."/>
        </authorList>
    </citation>
    <scope>NUCLEOTIDE SEQUENCE [LARGE SCALE GENOMIC DNA]</scope>
    <source>
        <strain evidence="2">NAU3</strain>
        <tissue evidence="2">Gut</tissue>
    </source>
</reference>
<evidence type="ECO:0000313" key="3">
    <source>
        <dbReference type="Proteomes" id="UP001281761"/>
    </source>
</evidence>
<organism evidence="2 3">
    <name type="scientific">Blattamonas nauphoetae</name>
    <dbReference type="NCBI Taxonomy" id="2049346"/>
    <lineage>
        <taxon>Eukaryota</taxon>
        <taxon>Metamonada</taxon>
        <taxon>Preaxostyla</taxon>
        <taxon>Oxymonadida</taxon>
        <taxon>Blattamonas</taxon>
    </lineage>
</organism>
<evidence type="ECO:0000256" key="1">
    <source>
        <dbReference type="SAM" id="MobiDB-lite"/>
    </source>
</evidence>